<dbReference type="InterPro" id="IPR012349">
    <property type="entry name" value="Split_barrel_FMN-bd"/>
</dbReference>
<sequence length="163" mass="18412">MTVEELEPFGMRRMDDDDIERTLERESVGVLGVPTEGAPMLRPLSYWFDGEDALYFVYVLGGESEKRTLTDRADAAQFLVYSVDAPFNWRSVLLTGSVEAVSAAERAALEERLDISWRPDLFERAAESETTAIYRFGIDDRAGIKQLELPPELRDPDSAGRME</sequence>
<dbReference type="Gene3D" id="2.30.110.10">
    <property type="entry name" value="Electron Transport, Fmn-binding Protein, Chain A"/>
    <property type="match status" value="1"/>
</dbReference>
<dbReference type="SUPFAM" id="SSF50475">
    <property type="entry name" value="FMN-binding split barrel"/>
    <property type="match status" value="1"/>
</dbReference>
<dbReference type="EMBL" id="JAMQON010000003">
    <property type="protein sequence ID" value="MDS0260369.1"/>
    <property type="molecule type" value="Genomic_DNA"/>
</dbReference>
<dbReference type="Proteomes" id="UP001259659">
    <property type="component" value="Unassembled WGS sequence"/>
</dbReference>
<keyword evidence="2" id="KW-1185">Reference proteome</keyword>
<reference evidence="1 2" key="1">
    <citation type="submission" date="2022-06" db="EMBL/GenBank/DDBJ databases">
        <title>Haloarcula sp. a new haloarchaeum isolate from saline soil.</title>
        <authorList>
            <person name="Strakova D."/>
            <person name="Galisteo C."/>
            <person name="Sanchez-Porro C."/>
            <person name="Ventosa A."/>
        </authorList>
    </citation>
    <scope>NUCLEOTIDE SEQUENCE [LARGE SCALE GENOMIC DNA]</scope>
    <source>
        <strain evidence="1 2">S1CR25-12</strain>
    </source>
</reference>
<evidence type="ECO:0000313" key="1">
    <source>
        <dbReference type="EMBL" id="MDS0260369.1"/>
    </source>
</evidence>
<name>A0ABU2FDN7_9EURY</name>
<organism evidence="1 2">
    <name type="scientific">Haloarcula saliterrae</name>
    <dbReference type="NCBI Taxonomy" id="2950534"/>
    <lineage>
        <taxon>Archaea</taxon>
        <taxon>Methanobacteriati</taxon>
        <taxon>Methanobacteriota</taxon>
        <taxon>Stenosarchaea group</taxon>
        <taxon>Halobacteria</taxon>
        <taxon>Halobacteriales</taxon>
        <taxon>Haloarculaceae</taxon>
        <taxon>Haloarcula</taxon>
    </lineage>
</organism>
<gene>
    <name evidence="1" type="ORF">NDI56_13275</name>
</gene>
<dbReference type="InterPro" id="IPR024747">
    <property type="entry name" value="Pyridox_Oxase-rel"/>
</dbReference>
<comment type="caution">
    <text evidence="1">The sequence shown here is derived from an EMBL/GenBank/DDBJ whole genome shotgun (WGS) entry which is preliminary data.</text>
</comment>
<proteinExistence type="predicted"/>
<accession>A0ABU2FDN7</accession>
<protein>
    <submittedName>
        <fullName evidence="1">Pyridoxamine 5'-phosphate oxidase family protein</fullName>
    </submittedName>
</protein>
<dbReference type="Pfam" id="PF12900">
    <property type="entry name" value="Pyridox_ox_2"/>
    <property type="match status" value="1"/>
</dbReference>
<evidence type="ECO:0000313" key="2">
    <source>
        <dbReference type="Proteomes" id="UP001259659"/>
    </source>
</evidence>
<dbReference type="RefSeq" id="WP_310920033.1">
    <property type="nucleotide sequence ID" value="NZ_JAMQON010000003.1"/>
</dbReference>